<dbReference type="GO" id="GO:0050136">
    <property type="term" value="F:NADH dehydrogenase (quinone) (non-electrogenic) activity"/>
    <property type="evidence" value="ECO:0007669"/>
    <property type="project" value="UniProtKB-UniRule"/>
</dbReference>
<feature type="transmembrane region" description="Helical" evidence="7">
    <location>
        <begin position="65"/>
        <end position="86"/>
    </location>
</feature>
<dbReference type="GO" id="GO:0005886">
    <property type="term" value="C:plasma membrane"/>
    <property type="evidence" value="ECO:0007669"/>
    <property type="project" value="UniProtKB-SubCell"/>
</dbReference>
<dbReference type="GO" id="GO:0048038">
    <property type="term" value="F:quinone binding"/>
    <property type="evidence" value="ECO:0007669"/>
    <property type="project" value="UniProtKB-KW"/>
</dbReference>
<feature type="transmembrane region" description="Helical" evidence="7">
    <location>
        <begin position="31"/>
        <end position="53"/>
    </location>
</feature>
<dbReference type="eggNOG" id="COG0713">
    <property type="taxonomic scope" value="Bacteria"/>
</dbReference>
<evidence type="ECO:0000256" key="5">
    <source>
        <dbReference type="ARBA" id="ARBA00022989"/>
    </source>
</evidence>
<dbReference type="Proteomes" id="UP000013167">
    <property type="component" value="Unassembled WGS sequence"/>
</dbReference>
<dbReference type="RefSeq" id="WP_010849801.1">
    <property type="nucleotide sequence ID" value="NZ_HF570956.1"/>
</dbReference>
<comment type="subunit">
    <text evidence="7">NDH-1 is composed of 14 different subunits. Subunits NuoA, H, J, K, L, M, N constitute the membrane sector of the complex.</text>
</comment>
<keyword evidence="7" id="KW-1003">Cell membrane</keyword>
<dbReference type="GO" id="GO:0042773">
    <property type="term" value="P:ATP synthesis coupled electron transport"/>
    <property type="evidence" value="ECO:0007669"/>
    <property type="project" value="InterPro"/>
</dbReference>
<dbReference type="NCBIfam" id="NF004320">
    <property type="entry name" value="PRK05715.1-2"/>
    <property type="match status" value="1"/>
</dbReference>
<comment type="similarity">
    <text evidence="2 7">Belongs to the complex I subunit 4L family.</text>
</comment>
<sequence>MIHLVGPVVLAVALIGLGIMGVLTRRHPVMVLIAIELILAGGLVLLVTSGLVGGSRWSGASVLPLFVITIAAAETVVALAIVLTLFRHRRRIDLDDGSEP</sequence>
<dbReference type="HOGENOM" id="CLU_144724_1_0_11"/>
<protein>
    <recommendedName>
        <fullName evidence="7">NADH-quinone oxidoreductase subunit K</fullName>
        <ecNumber evidence="7">7.1.1.-</ecNumber>
    </recommendedName>
    <alternativeName>
        <fullName evidence="7">NADH dehydrogenase I subunit K</fullName>
    </alternativeName>
    <alternativeName>
        <fullName evidence="7">NDH-1 subunit K</fullName>
    </alternativeName>
</protein>
<evidence type="ECO:0000256" key="4">
    <source>
        <dbReference type="ARBA" id="ARBA00022692"/>
    </source>
</evidence>
<keyword evidence="9" id="KW-1185">Reference proteome</keyword>
<keyword evidence="5 7" id="KW-1133">Transmembrane helix</keyword>
<dbReference type="InterPro" id="IPR039428">
    <property type="entry name" value="NUOK/Mnh_C1-like"/>
</dbReference>
<organism evidence="8 9">
    <name type="scientific">Phycicoccus elongatus Lp2</name>
    <dbReference type="NCBI Taxonomy" id="1193181"/>
    <lineage>
        <taxon>Bacteria</taxon>
        <taxon>Bacillati</taxon>
        <taxon>Actinomycetota</taxon>
        <taxon>Actinomycetes</taxon>
        <taxon>Micrococcales</taxon>
        <taxon>Intrasporangiaceae</taxon>
        <taxon>Phycicoccus</taxon>
    </lineage>
</organism>
<evidence type="ECO:0000256" key="2">
    <source>
        <dbReference type="ARBA" id="ARBA00010519"/>
    </source>
</evidence>
<proteinExistence type="inferred from homology"/>
<gene>
    <name evidence="7" type="primary">nuoK</name>
    <name evidence="8" type="ORF">BN10_460026</name>
</gene>
<evidence type="ECO:0000256" key="6">
    <source>
        <dbReference type="ARBA" id="ARBA00023136"/>
    </source>
</evidence>
<dbReference type="PANTHER" id="PTHR11434">
    <property type="entry name" value="NADH-UBIQUINONE OXIDOREDUCTASE SUBUNIT ND4L"/>
    <property type="match status" value="1"/>
</dbReference>
<dbReference type="AlphaFoldDB" id="N0E2H2"/>
<keyword evidence="7" id="KW-0874">Quinone</keyword>
<name>N0E2H2_9MICO</name>
<evidence type="ECO:0000313" key="9">
    <source>
        <dbReference type="Proteomes" id="UP000013167"/>
    </source>
</evidence>
<keyword evidence="3 7" id="KW-0813">Transport</keyword>
<dbReference type="InterPro" id="IPR001133">
    <property type="entry name" value="NADH_UbQ_OxRdtase_chain4L/K"/>
</dbReference>
<comment type="function">
    <text evidence="7">NDH-1 shuttles electrons from NADH, via FMN and iron-sulfur (Fe-S) centers, to quinones in the respiratory chain. The immediate electron acceptor for the enzyme in this species is believed to be a menaquinone. Couples the redox reaction to proton translocation (for every two electrons transferred, four hydrogen ions are translocated across the cytoplasmic membrane), and thus conserves the redox energy in a proton gradient.</text>
</comment>
<dbReference type="STRING" id="1193181.BN10_460026"/>
<dbReference type="Gene3D" id="1.10.287.3510">
    <property type="match status" value="1"/>
</dbReference>
<feature type="transmembrane region" description="Helical" evidence="7">
    <location>
        <begin position="6"/>
        <end position="24"/>
    </location>
</feature>
<dbReference type="Pfam" id="PF00420">
    <property type="entry name" value="Oxidored_q2"/>
    <property type="match status" value="1"/>
</dbReference>
<comment type="caution">
    <text evidence="8">The sequence shown here is derived from an EMBL/GenBank/DDBJ whole genome shotgun (WGS) entry which is preliminary data.</text>
</comment>
<keyword evidence="7" id="KW-0520">NAD</keyword>
<dbReference type="OrthoDB" id="9810120at2"/>
<keyword evidence="7" id="KW-1278">Translocase</keyword>
<dbReference type="EMBL" id="CAIZ01000115">
    <property type="protein sequence ID" value="CCH69925.1"/>
    <property type="molecule type" value="Genomic_DNA"/>
</dbReference>
<accession>N0E2H2</accession>
<comment type="catalytic activity">
    <reaction evidence="7">
        <text>a quinone + NADH + 5 H(+)(in) = a quinol + NAD(+) + 4 H(+)(out)</text>
        <dbReference type="Rhea" id="RHEA:57888"/>
        <dbReference type="ChEBI" id="CHEBI:15378"/>
        <dbReference type="ChEBI" id="CHEBI:24646"/>
        <dbReference type="ChEBI" id="CHEBI:57540"/>
        <dbReference type="ChEBI" id="CHEBI:57945"/>
        <dbReference type="ChEBI" id="CHEBI:132124"/>
    </reaction>
</comment>
<comment type="subcellular location">
    <subcellularLocation>
        <location evidence="7">Cell membrane</location>
        <topology evidence="7">Multi-pass membrane protein</topology>
    </subcellularLocation>
    <subcellularLocation>
        <location evidence="1">Membrane</location>
        <topology evidence="1">Multi-pass membrane protein</topology>
    </subcellularLocation>
</comment>
<dbReference type="HAMAP" id="MF_01456">
    <property type="entry name" value="NDH1_NuoK"/>
    <property type="match status" value="1"/>
</dbReference>
<reference evidence="8 9" key="1">
    <citation type="journal article" date="2013" name="ISME J.">
        <title>A metabolic model for members of the genus Tetrasphaera involved in enhanced biological phosphorus removal.</title>
        <authorList>
            <person name="Kristiansen R."/>
            <person name="Nguyen H.T.T."/>
            <person name="Saunders A.M."/>
            <person name="Nielsen J.L."/>
            <person name="Wimmer R."/>
            <person name="Le V.Q."/>
            <person name="McIlroy S.J."/>
            <person name="Petrovski S."/>
            <person name="Seviour R.J."/>
            <person name="Calteau A."/>
            <person name="Nielsen K.L."/>
            <person name="Nielsen P.H."/>
        </authorList>
    </citation>
    <scope>NUCLEOTIDE SEQUENCE [LARGE SCALE GENOMIC DNA]</scope>
    <source>
        <strain evidence="8 9">Lp2</strain>
    </source>
</reference>
<evidence type="ECO:0000256" key="3">
    <source>
        <dbReference type="ARBA" id="ARBA00022448"/>
    </source>
</evidence>
<evidence type="ECO:0000256" key="7">
    <source>
        <dbReference type="HAMAP-Rule" id="MF_01456"/>
    </source>
</evidence>
<keyword evidence="8" id="KW-0560">Oxidoreductase</keyword>
<dbReference type="PANTHER" id="PTHR11434:SF16">
    <property type="entry name" value="NADH-UBIQUINONE OXIDOREDUCTASE CHAIN 4L"/>
    <property type="match status" value="1"/>
</dbReference>
<dbReference type="EC" id="7.1.1.-" evidence="7"/>
<keyword evidence="4 7" id="KW-0812">Transmembrane</keyword>
<evidence type="ECO:0000313" key="8">
    <source>
        <dbReference type="EMBL" id="CCH69925.1"/>
    </source>
</evidence>
<evidence type="ECO:0000256" key="1">
    <source>
        <dbReference type="ARBA" id="ARBA00004141"/>
    </source>
</evidence>
<keyword evidence="6 7" id="KW-0472">Membrane</keyword>
<dbReference type="GO" id="GO:0030964">
    <property type="term" value="C:NADH dehydrogenase complex"/>
    <property type="evidence" value="ECO:0007669"/>
    <property type="project" value="TreeGrafter"/>
</dbReference>